<dbReference type="AlphaFoldDB" id="A0AA88I823"/>
<evidence type="ECO:0000256" key="4">
    <source>
        <dbReference type="ARBA" id="ARBA00022759"/>
    </source>
</evidence>
<evidence type="ECO:0000313" key="9">
    <source>
        <dbReference type="Proteomes" id="UP001187531"/>
    </source>
</evidence>
<dbReference type="InterPro" id="IPR041373">
    <property type="entry name" value="RT_RNaseH"/>
</dbReference>
<accession>A0AA88I823</accession>
<keyword evidence="5" id="KW-0378">Hydrolase</keyword>
<keyword evidence="6" id="KW-0695">RNA-directed DNA polymerase</keyword>
<sequence length="145" mass="17082">MLPGMDLEQNLVLIEKDLYAILYGCRKFHQLVYGRRIAVHTDHKKLEAILSKLLCQAPPRLQRMMLELQPYDIMVQCTRGKYLPVADMLSSLHPPHFNKKYSMDIEFHIQSIVRSIPVSDKNEENRRYPVMIELGLIIQKEWPNH</sequence>
<reference evidence="8" key="1">
    <citation type="submission" date="2023-07" db="EMBL/GenBank/DDBJ databases">
        <title>Chromosome-level genome assembly of Artemia franciscana.</title>
        <authorList>
            <person name="Jo E."/>
        </authorList>
    </citation>
    <scope>NUCLEOTIDE SEQUENCE</scope>
    <source>
        <tissue evidence="8">Whole body</tissue>
    </source>
</reference>
<dbReference type="EMBL" id="JAVRJZ010000004">
    <property type="protein sequence ID" value="KAK2723560.1"/>
    <property type="molecule type" value="Genomic_DNA"/>
</dbReference>
<dbReference type="InterPro" id="IPR050951">
    <property type="entry name" value="Retrovirus_Pol_polyprotein"/>
</dbReference>
<dbReference type="GO" id="GO:0003964">
    <property type="term" value="F:RNA-directed DNA polymerase activity"/>
    <property type="evidence" value="ECO:0007669"/>
    <property type="project" value="UniProtKB-KW"/>
</dbReference>
<evidence type="ECO:0000256" key="2">
    <source>
        <dbReference type="ARBA" id="ARBA00022695"/>
    </source>
</evidence>
<evidence type="ECO:0000313" key="8">
    <source>
        <dbReference type="EMBL" id="KAK2723560.1"/>
    </source>
</evidence>
<organism evidence="8 9">
    <name type="scientific">Artemia franciscana</name>
    <name type="common">Brine shrimp</name>
    <name type="synonym">Artemia sanfranciscana</name>
    <dbReference type="NCBI Taxonomy" id="6661"/>
    <lineage>
        <taxon>Eukaryota</taxon>
        <taxon>Metazoa</taxon>
        <taxon>Ecdysozoa</taxon>
        <taxon>Arthropoda</taxon>
        <taxon>Crustacea</taxon>
        <taxon>Branchiopoda</taxon>
        <taxon>Anostraca</taxon>
        <taxon>Artemiidae</taxon>
        <taxon>Artemia</taxon>
    </lineage>
</organism>
<keyword evidence="2" id="KW-0548">Nucleotidyltransferase</keyword>
<dbReference type="InterPro" id="IPR043502">
    <property type="entry name" value="DNA/RNA_pol_sf"/>
</dbReference>
<evidence type="ECO:0000256" key="3">
    <source>
        <dbReference type="ARBA" id="ARBA00022722"/>
    </source>
</evidence>
<keyword evidence="1" id="KW-0808">Transferase</keyword>
<feature type="domain" description="Reverse transcriptase RNase H-like" evidence="7">
    <location>
        <begin position="8"/>
        <end position="71"/>
    </location>
</feature>
<evidence type="ECO:0000256" key="6">
    <source>
        <dbReference type="ARBA" id="ARBA00022918"/>
    </source>
</evidence>
<gene>
    <name evidence="8" type="ORF">QYM36_002039</name>
</gene>
<evidence type="ECO:0000256" key="1">
    <source>
        <dbReference type="ARBA" id="ARBA00022679"/>
    </source>
</evidence>
<dbReference type="Proteomes" id="UP001187531">
    <property type="component" value="Unassembled WGS sequence"/>
</dbReference>
<dbReference type="PANTHER" id="PTHR37984">
    <property type="entry name" value="PROTEIN CBG26694"/>
    <property type="match status" value="1"/>
</dbReference>
<protein>
    <recommendedName>
        <fullName evidence="7">Reverse transcriptase RNase H-like domain-containing protein</fullName>
    </recommendedName>
</protein>
<evidence type="ECO:0000259" key="7">
    <source>
        <dbReference type="Pfam" id="PF17917"/>
    </source>
</evidence>
<keyword evidence="3" id="KW-0540">Nuclease</keyword>
<dbReference type="SUPFAM" id="SSF56672">
    <property type="entry name" value="DNA/RNA polymerases"/>
    <property type="match status" value="1"/>
</dbReference>
<dbReference type="GO" id="GO:0016787">
    <property type="term" value="F:hydrolase activity"/>
    <property type="evidence" value="ECO:0007669"/>
    <property type="project" value="UniProtKB-KW"/>
</dbReference>
<comment type="caution">
    <text evidence="8">The sequence shown here is derived from an EMBL/GenBank/DDBJ whole genome shotgun (WGS) entry which is preliminary data.</text>
</comment>
<keyword evidence="4" id="KW-0255">Endonuclease</keyword>
<proteinExistence type="predicted"/>
<dbReference type="Pfam" id="PF17917">
    <property type="entry name" value="RT_RNaseH"/>
    <property type="match status" value="1"/>
</dbReference>
<dbReference type="GO" id="GO:0004519">
    <property type="term" value="F:endonuclease activity"/>
    <property type="evidence" value="ECO:0007669"/>
    <property type="project" value="UniProtKB-KW"/>
</dbReference>
<evidence type="ECO:0000256" key="5">
    <source>
        <dbReference type="ARBA" id="ARBA00022801"/>
    </source>
</evidence>
<keyword evidence="9" id="KW-1185">Reference proteome</keyword>
<dbReference type="PANTHER" id="PTHR37984:SF5">
    <property type="entry name" value="PROTEIN NYNRIN-LIKE"/>
    <property type="match status" value="1"/>
</dbReference>
<name>A0AA88I823_ARTSF</name>